<evidence type="ECO:0008006" key="4">
    <source>
        <dbReference type="Google" id="ProtNLM"/>
    </source>
</evidence>
<evidence type="ECO:0000313" key="3">
    <source>
        <dbReference type="Proteomes" id="UP001321506"/>
    </source>
</evidence>
<dbReference type="Gene3D" id="1.20.1290.10">
    <property type="entry name" value="AhpD-like"/>
    <property type="match status" value="1"/>
</dbReference>
<comment type="caution">
    <text evidence="2">The sequence shown here is derived from an EMBL/GenBank/DDBJ whole genome shotgun (WGS) entry which is preliminary data.</text>
</comment>
<keyword evidence="3" id="KW-1185">Reference proteome</keyword>
<reference evidence="2 3" key="1">
    <citation type="submission" date="2023-04" db="EMBL/GenBank/DDBJ databases">
        <title>Klugiella caeni sp. nov. isolated from the sludge of biochemical tank.</title>
        <authorList>
            <person name="Geng K."/>
        </authorList>
    </citation>
    <scope>NUCLEOTIDE SEQUENCE [LARGE SCALE GENOMIC DNA]</scope>
    <source>
        <strain evidence="2 3">YN-L-19</strain>
    </source>
</reference>
<evidence type="ECO:0000256" key="1">
    <source>
        <dbReference type="SAM" id="MobiDB-lite"/>
    </source>
</evidence>
<organism evidence="2 3">
    <name type="scientific">Ruicaihuangia caeni</name>
    <dbReference type="NCBI Taxonomy" id="3042517"/>
    <lineage>
        <taxon>Bacteria</taxon>
        <taxon>Bacillati</taxon>
        <taxon>Actinomycetota</taxon>
        <taxon>Actinomycetes</taxon>
        <taxon>Micrococcales</taxon>
        <taxon>Microbacteriaceae</taxon>
        <taxon>Ruicaihuangia</taxon>
    </lineage>
</organism>
<sequence>MSAPAGTVHAGTPRAEANEPATTARSGRYIDAWVDVVPPASASGTLKQAYDWQAAKLGEPTEYTQLGSLIPELVLERLRLYKVVDAVRGELDELEWRVIAFVTSRLNETPHCSSGLEVKLGELGLGHEARERLVAQHADPDTGDARLDALIAYTSKLTLAPGSIRERDIERLRSAGLSDRDIVAANNLSAYFSYTNRVATGLGLRTVIPTAHAHDAVPE</sequence>
<protein>
    <recommendedName>
        <fullName evidence="4">Peroxidase-related enzyme</fullName>
    </recommendedName>
</protein>
<dbReference type="PANTHER" id="PTHR35446:SF2">
    <property type="entry name" value="CARBOXYMUCONOLACTONE DECARBOXYLASE-LIKE DOMAIN-CONTAINING PROTEIN"/>
    <property type="match status" value="1"/>
</dbReference>
<dbReference type="EMBL" id="JASATX010000004">
    <property type="protein sequence ID" value="MDI2099378.1"/>
    <property type="molecule type" value="Genomic_DNA"/>
</dbReference>
<proteinExistence type="predicted"/>
<evidence type="ECO:0000313" key="2">
    <source>
        <dbReference type="EMBL" id="MDI2099378.1"/>
    </source>
</evidence>
<gene>
    <name evidence="2" type="ORF">QF206_10430</name>
</gene>
<dbReference type="PANTHER" id="PTHR35446">
    <property type="entry name" value="SI:CH211-175M2.5"/>
    <property type="match status" value="1"/>
</dbReference>
<dbReference type="AlphaFoldDB" id="A0AAW6TC27"/>
<dbReference type="SUPFAM" id="SSF69118">
    <property type="entry name" value="AhpD-like"/>
    <property type="match status" value="1"/>
</dbReference>
<dbReference type="RefSeq" id="WP_281489163.1">
    <property type="nucleotide sequence ID" value="NZ_JASATX010000004.1"/>
</dbReference>
<dbReference type="InterPro" id="IPR029032">
    <property type="entry name" value="AhpD-like"/>
</dbReference>
<name>A0AAW6TC27_9MICO</name>
<feature type="region of interest" description="Disordered" evidence="1">
    <location>
        <begin position="1"/>
        <end position="22"/>
    </location>
</feature>
<dbReference type="Proteomes" id="UP001321506">
    <property type="component" value="Unassembled WGS sequence"/>
</dbReference>
<accession>A0AAW6TC27</accession>